<evidence type="ECO:0000313" key="2">
    <source>
        <dbReference type="Proteomes" id="UP000636800"/>
    </source>
</evidence>
<name>A0A835PYP9_VANPL</name>
<gene>
    <name evidence="1" type="ORF">HPP92_021218</name>
</gene>
<comment type="caution">
    <text evidence="1">The sequence shown here is derived from an EMBL/GenBank/DDBJ whole genome shotgun (WGS) entry which is preliminary data.</text>
</comment>
<dbReference type="Proteomes" id="UP000636800">
    <property type="component" value="Chromosome 11"/>
</dbReference>
<reference evidence="1 2" key="1">
    <citation type="journal article" date="2020" name="Nat. Food">
        <title>A phased Vanilla planifolia genome enables genetic improvement of flavour and production.</title>
        <authorList>
            <person name="Hasing T."/>
            <person name="Tang H."/>
            <person name="Brym M."/>
            <person name="Khazi F."/>
            <person name="Huang T."/>
            <person name="Chambers A.H."/>
        </authorList>
    </citation>
    <scope>NUCLEOTIDE SEQUENCE [LARGE SCALE GENOMIC DNA]</scope>
    <source>
        <tissue evidence="1">Leaf</tissue>
    </source>
</reference>
<protein>
    <submittedName>
        <fullName evidence="1">Uncharacterized protein</fullName>
    </submittedName>
</protein>
<sequence>MAPSRFVSIMSRPLLCSPKALPSQKDCKGNGKSYREAEAQQPWVGEESGHWFMRLRDRFVGDDQKA</sequence>
<dbReference type="EMBL" id="JADCNL010000011">
    <property type="protein sequence ID" value="KAG0460921.1"/>
    <property type="molecule type" value="Genomic_DNA"/>
</dbReference>
<dbReference type="OrthoDB" id="10264655at2759"/>
<evidence type="ECO:0000313" key="1">
    <source>
        <dbReference type="EMBL" id="KAG0460921.1"/>
    </source>
</evidence>
<accession>A0A835PYP9</accession>
<proteinExistence type="predicted"/>
<dbReference type="AlphaFoldDB" id="A0A835PYP9"/>
<organism evidence="1 2">
    <name type="scientific">Vanilla planifolia</name>
    <name type="common">Vanilla</name>
    <dbReference type="NCBI Taxonomy" id="51239"/>
    <lineage>
        <taxon>Eukaryota</taxon>
        <taxon>Viridiplantae</taxon>
        <taxon>Streptophyta</taxon>
        <taxon>Embryophyta</taxon>
        <taxon>Tracheophyta</taxon>
        <taxon>Spermatophyta</taxon>
        <taxon>Magnoliopsida</taxon>
        <taxon>Liliopsida</taxon>
        <taxon>Asparagales</taxon>
        <taxon>Orchidaceae</taxon>
        <taxon>Vanilloideae</taxon>
        <taxon>Vanilleae</taxon>
        <taxon>Vanilla</taxon>
    </lineage>
</organism>
<keyword evidence="2" id="KW-1185">Reference proteome</keyword>